<evidence type="ECO:0000313" key="9">
    <source>
        <dbReference type="Proteomes" id="UP000293162"/>
    </source>
</evidence>
<accession>A0A4Q5M1G6</accession>
<reference evidence="8 9" key="1">
    <citation type="submission" date="2019-02" db="EMBL/GenBank/DDBJ databases">
        <title>Bacterial novel species Emticicia sp. 17J42-9 isolated from soil.</title>
        <authorList>
            <person name="Jung H.-Y."/>
        </authorList>
    </citation>
    <scope>NUCLEOTIDE SEQUENCE [LARGE SCALE GENOMIC DNA]</scope>
    <source>
        <strain evidence="8 9">17J42-9</strain>
    </source>
</reference>
<dbReference type="Pfam" id="PF25275">
    <property type="entry name" value="Golvesin_C"/>
    <property type="match status" value="1"/>
</dbReference>
<keyword evidence="6" id="KW-0732">Signal</keyword>
<evidence type="ECO:0000256" key="2">
    <source>
        <dbReference type="ARBA" id="ARBA00022723"/>
    </source>
</evidence>
<keyword evidence="9" id="KW-1185">Reference proteome</keyword>
<keyword evidence="1" id="KW-0004">4Fe-4S</keyword>
<dbReference type="Gene3D" id="3.50.50.60">
    <property type="entry name" value="FAD/NAD(P)-binding domain"/>
    <property type="match status" value="1"/>
</dbReference>
<keyword evidence="5" id="KW-0411">Iron-sulfur</keyword>
<dbReference type="Pfam" id="PF12831">
    <property type="entry name" value="FAD_oxidored"/>
    <property type="match status" value="1"/>
</dbReference>
<evidence type="ECO:0000256" key="6">
    <source>
        <dbReference type="SAM" id="SignalP"/>
    </source>
</evidence>
<keyword evidence="2" id="KW-0479">Metal-binding</keyword>
<dbReference type="OrthoDB" id="668499at2"/>
<feature type="domain" description="Golvesin/Xly CBD-like" evidence="7">
    <location>
        <begin position="521"/>
        <end position="648"/>
    </location>
</feature>
<keyword evidence="4" id="KW-0408">Iron</keyword>
<protein>
    <submittedName>
        <fullName evidence="8">FAD-dependent oxidoreductase</fullName>
    </submittedName>
</protein>
<dbReference type="Proteomes" id="UP000293162">
    <property type="component" value="Unassembled WGS sequence"/>
</dbReference>
<name>A0A4Q5M1G6_9BACT</name>
<evidence type="ECO:0000256" key="3">
    <source>
        <dbReference type="ARBA" id="ARBA00023002"/>
    </source>
</evidence>
<dbReference type="GO" id="GO:0046872">
    <property type="term" value="F:metal ion binding"/>
    <property type="evidence" value="ECO:0007669"/>
    <property type="project" value="UniProtKB-KW"/>
</dbReference>
<dbReference type="InterPro" id="IPR036188">
    <property type="entry name" value="FAD/NAD-bd_sf"/>
</dbReference>
<dbReference type="PANTHER" id="PTHR43498:SF1">
    <property type="entry name" value="COB--COM HETERODISULFIDE REDUCTASE IRON-SULFUR SUBUNIT A"/>
    <property type="match status" value="1"/>
</dbReference>
<dbReference type="EMBL" id="SEWF01000010">
    <property type="protein sequence ID" value="RYU96074.1"/>
    <property type="molecule type" value="Genomic_DNA"/>
</dbReference>
<keyword evidence="3" id="KW-0560">Oxidoreductase</keyword>
<feature type="signal peptide" evidence="6">
    <location>
        <begin position="1"/>
        <end position="16"/>
    </location>
</feature>
<dbReference type="RefSeq" id="WP_130020680.1">
    <property type="nucleotide sequence ID" value="NZ_SEWF01000010.1"/>
</dbReference>
<evidence type="ECO:0000259" key="7">
    <source>
        <dbReference type="Pfam" id="PF25275"/>
    </source>
</evidence>
<dbReference type="PANTHER" id="PTHR43498">
    <property type="entry name" value="FERREDOXIN:COB-COM HETERODISULFIDE REDUCTASE SUBUNIT A"/>
    <property type="match status" value="1"/>
</dbReference>
<evidence type="ECO:0000256" key="4">
    <source>
        <dbReference type="ARBA" id="ARBA00023004"/>
    </source>
</evidence>
<sequence>MKILLFFLFLSGYCMAQIKSVDVCVYGGTSSGVIAAYTAKKYGKTVLLIEPTKRLGGLTSGGLGQTDIGNKYAITGISRDFYRRIGKHYGRFEQWTFEPSVAEKIFQQYMNEANVAVLYEHRLKQAEKRGGKIEKILVENGKSSQWIKAKVFIDATYEGDLMAKAGVSYTIGREANSVYNETWNGVQLLDKHQFPDGVDPYKEVGNPASGLLWGISNEKLAATGSGDKKVQTYNFRLCLTDSIENQIPVTKPASYDASKYELLLRYIEKKQPQELNWALMHIQPMPHRKTDINNSGPFSTDMIGENYDYPEADYDTRQQIQLKHEEYIKGFLYFLGNDKRVPEHLRKEMKKWGYPKDEYTDNNHFSPQMYVREARRMIGEYVMTEHHCEGRQSVSDGIGMAAYTMDSHNCQRIVVNGMVKNEGDVQQGLGGLPPYPISYWSILPKRSECINLLVPVCLSATHIAYGSIRMEPVFMVLGQSAAVAASMAIDANKILHEIDVKKLQLELAVNPLANKNQAEQLIDNDDIRVKLNGNWTIIPKGQERYGKNYLIDETKGEQEKSVIYTPIIPITKKYKIYIYFPRYEQLSKQINVNIWTNSGKKTLLLKPQNTESDWLYVGEFFFERGLKNMLEITNQGADGAVIADAVLFMPEN</sequence>
<evidence type="ECO:0000256" key="1">
    <source>
        <dbReference type="ARBA" id="ARBA00022485"/>
    </source>
</evidence>
<proteinExistence type="predicted"/>
<dbReference type="GO" id="GO:0051539">
    <property type="term" value="F:4 iron, 4 sulfur cluster binding"/>
    <property type="evidence" value="ECO:0007669"/>
    <property type="project" value="UniProtKB-KW"/>
</dbReference>
<dbReference type="InterPro" id="IPR033803">
    <property type="entry name" value="CBD-like_Golvesin-Xly"/>
</dbReference>
<dbReference type="AlphaFoldDB" id="A0A4Q5M1G6"/>
<dbReference type="InterPro" id="IPR039650">
    <property type="entry name" value="HdrA-like"/>
</dbReference>
<dbReference type="SUPFAM" id="SSF51905">
    <property type="entry name" value="FAD/NAD(P)-binding domain"/>
    <property type="match status" value="1"/>
</dbReference>
<evidence type="ECO:0000256" key="5">
    <source>
        <dbReference type="ARBA" id="ARBA00023014"/>
    </source>
</evidence>
<evidence type="ECO:0000313" key="8">
    <source>
        <dbReference type="EMBL" id="RYU96074.1"/>
    </source>
</evidence>
<dbReference type="GO" id="GO:0016491">
    <property type="term" value="F:oxidoreductase activity"/>
    <property type="evidence" value="ECO:0007669"/>
    <property type="project" value="UniProtKB-KW"/>
</dbReference>
<feature type="chain" id="PRO_5020333598" evidence="6">
    <location>
        <begin position="17"/>
        <end position="652"/>
    </location>
</feature>
<comment type="caution">
    <text evidence="8">The sequence shown here is derived from an EMBL/GenBank/DDBJ whole genome shotgun (WGS) entry which is preliminary data.</text>
</comment>
<organism evidence="8 9">
    <name type="scientific">Emticicia agri</name>
    <dbReference type="NCBI Taxonomy" id="2492393"/>
    <lineage>
        <taxon>Bacteria</taxon>
        <taxon>Pseudomonadati</taxon>
        <taxon>Bacteroidota</taxon>
        <taxon>Cytophagia</taxon>
        <taxon>Cytophagales</taxon>
        <taxon>Leadbetterellaceae</taxon>
        <taxon>Emticicia</taxon>
    </lineage>
</organism>
<gene>
    <name evidence="8" type="ORF">EWM59_09260</name>
</gene>